<dbReference type="Pfam" id="PF00149">
    <property type="entry name" value="Metallophos"/>
    <property type="match status" value="1"/>
</dbReference>
<protein>
    <submittedName>
        <fullName evidence="2">Ser/Thr protein phosphatase, putative</fullName>
    </submittedName>
</protein>
<evidence type="ECO:0000259" key="1">
    <source>
        <dbReference type="Pfam" id="PF00149"/>
    </source>
</evidence>
<evidence type="ECO:0000313" key="3">
    <source>
        <dbReference type="Proteomes" id="UP000001542"/>
    </source>
</evidence>
<dbReference type="KEGG" id="tva:75651198"/>
<sequence length="227" mass="26107">MTQSYGDLFGVPLENTSVTIYDLNIDLTVNHRILLISDCHIFNNPQLFLTELQSLINKENPTDLFILGDLINGNWVQGSRVLFQLMQRFQQLKISVFIIGGNHDRYYVEENSSIPGVTLVRDLCMRLSLPQEGISHPLNIYFAHDLCNNFRVRDKHAFSFFEWIKSGVEKIQKEDWLICGHAHTSLLSRDVRIACIGQYSPENNSYGYSILEIIDSKAKLSEKVLLR</sequence>
<evidence type="ECO:0000313" key="2">
    <source>
        <dbReference type="EMBL" id="EAY05853.1"/>
    </source>
</evidence>
<keyword evidence="3" id="KW-1185">Reference proteome</keyword>
<dbReference type="InParanoid" id="A2EN94"/>
<reference evidence="2" key="1">
    <citation type="submission" date="2006-10" db="EMBL/GenBank/DDBJ databases">
        <authorList>
            <person name="Amadeo P."/>
            <person name="Zhao Q."/>
            <person name="Wortman J."/>
            <person name="Fraser-Liggett C."/>
            <person name="Carlton J."/>
        </authorList>
    </citation>
    <scope>NUCLEOTIDE SEQUENCE</scope>
    <source>
        <strain evidence="2">G3</strain>
    </source>
</reference>
<dbReference type="InterPro" id="IPR051158">
    <property type="entry name" value="Metallophosphoesterase_sf"/>
</dbReference>
<reference evidence="2" key="2">
    <citation type="journal article" date="2007" name="Science">
        <title>Draft genome sequence of the sexually transmitted pathogen Trichomonas vaginalis.</title>
        <authorList>
            <person name="Carlton J.M."/>
            <person name="Hirt R.P."/>
            <person name="Silva J.C."/>
            <person name="Delcher A.L."/>
            <person name="Schatz M."/>
            <person name="Zhao Q."/>
            <person name="Wortman J.R."/>
            <person name="Bidwell S.L."/>
            <person name="Alsmark U.C.M."/>
            <person name="Besteiro S."/>
            <person name="Sicheritz-Ponten T."/>
            <person name="Noel C.J."/>
            <person name="Dacks J.B."/>
            <person name="Foster P.G."/>
            <person name="Simillion C."/>
            <person name="Van de Peer Y."/>
            <person name="Miranda-Saavedra D."/>
            <person name="Barton G.J."/>
            <person name="Westrop G.D."/>
            <person name="Mueller S."/>
            <person name="Dessi D."/>
            <person name="Fiori P.L."/>
            <person name="Ren Q."/>
            <person name="Paulsen I."/>
            <person name="Zhang H."/>
            <person name="Bastida-Corcuera F.D."/>
            <person name="Simoes-Barbosa A."/>
            <person name="Brown M.T."/>
            <person name="Hayes R.D."/>
            <person name="Mukherjee M."/>
            <person name="Okumura C.Y."/>
            <person name="Schneider R."/>
            <person name="Smith A.J."/>
            <person name="Vanacova S."/>
            <person name="Villalvazo M."/>
            <person name="Haas B.J."/>
            <person name="Pertea M."/>
            <person name="Feldblyum T.V."/>
            <person name="Utterback T.R."/>
            <person name="Shu C.L."/>
            <person name="Osoegawa K."/>
            <person name="de Jong P.J."/>
            <person name="Hrdy I."/>
            <person name="Horvathova L."/>
            <person name="Zubacova Z."/>
            <person name="Dolezal P."/>
            <person name="Malik S.B."/>
            <person name="Logsdon J.M. Jr."/>
            <person name="Henze K."/>
            <person name="Gupta A."/>
            <person name="Wang C.C."/>
            <person name="Dunne R.L."/>
            <person name="Upcroft J.A."/>
            <person name="Upcroft P."/>
            <person name="White O."/>
            <person name="Salzberg S.L."/>
            <person name="Tang P."/>
            <person name="Chiu C.-H."/>
            <person name="Lee Y.-S."/>
            <person name="Embley T.M."/>
            <person name="Coombs G.H."/>
            <person name="Mottram J.C."/>
            <person name="Tachezy J."/>
            <person name="Fraser-Liggett C.M."/>
            <person name="Johnson P.J."/>
        </authorList>
    </citation>
    <scope>NUCLEOTIDE SEQUENCE [LARGE SCALE GENOMIC DNA]</scope>
    <source>
        <strain evidence="2">G3</strain>
    </source>
</reference>
<accession>A2EN94</accession>
<dbReference type="SUPFAM" id="SSF56300">
    <property type="entry name" value="Metallo-dependent phosphatases"/>
    <property type="match status" value="1"/>
</dbReference>
<dbReference type="GO" id="GO:0016787">
    <property type="term" value="F:hydrolase activity"/>
    <property type="evidence" value="ECO:0007669"/>
    <property type="project" value="InterPro"/>
</dbReference>
<dbReference type="OrthoDB" id="783096at2759"/>
<feature type="domain" description="Calcineurin-like phosphoesterase" evidence="1">
    <location>
        <begin position="32"/>
        <end position="181"/>
    </location>
</feature>
<dbReference type="Gene3D" id="3.60.21.10">
    <property type="match status" value="1"/>
</dbReference>
<dbReference type="Proteomes" id="UP000001542">
    <property type="component" value="Unassembled WGS sequence"/>
</dbReference>
<name>A2EN94_TRIV3</name>
<dbReference type="EMBL" id="DS113438">
    <property type="protein sequence ID" value="EAY05853.1"/>
    <property type="molecule type" value="Genomic_DNA"/>
</dbReference>
<dbReference type="AlphaFoldDB" id="A2EN94"/>
<dbReference type="VEuPathDB" id="TrichDB:TVAG_284360"/>
<organism evidence="2 3">
    <name type="scientific">Trichomonas vaginalis (strain ATCC PRA-98 / G3)</name>
    <dbReference type="NCBI Taxonomy" id="412133"/>
    <lineage>
        <taxon>Eukaryota</taxon>
        <taxon>Metamonada</taxon>
        <taxon>Parabasalia</taxon>
        <taxon>Trichomonadida</taxon>
        <taxon>Trichomonadidae</taxon>
        <taxon>Trichomonas</taxon>
    </lineage>
</organism>
<proteinExistence type="predicted"/>
<dbReference type="VEuPathDB" id="TrichDB:TVAGG3_0356190"/>
<dbReference type="InterPro" id="IPR029052">
    <property type="entry name" value="Metallo-depent_PP-like"/>
</dbReference>
<dbReference type="PANTHER" id="PTHR31302">
    <property type="entry name" value="TRANSMEMBRANE PROTEIN WITH METALLOPHOSPHOESTERASE DOMAIN-RELATED"/>
    <property type="match status" value="1"/>
</dbReference>
<dbReference type="RefSeq" id="XP_001318076.1">
    <property type="nucleotide sequence ID" value="XM_001318041.1"/>
</dbReference>
<dbReference type="InterPro" id="IPR004843">
    <property type="entry name" value="Calcineurin-like_PHP"/>
</dbReference>
<gene>
    <name evidence="2" type="ORF">TVAG_284360</name>
</gene>
<dbReference type="PANTHER" id="PTHR31302:SF0">
    <property type="entry name" value="TRANSMEMBRANE PROTEIN WITH METALLOPHOSPHOESTERASE DOMAIN"/>
    <property type="match status" value="1"/>
</dbReference>